<feature type="signal peptide" evidence="1">
    <location>
        <begin position="1"/>
        <end position="30"/>
    </location>
</feature>
<sequence length="122" mass="12575">AQLRSARSSAASAVAAASTAAVLSPQPAAATIRAPVTQPVEAPGNVARRATDDGEINLRKVNLLGTFGSPGNLRALVRMPNGDVVNVSVGDRLDGGRVVAIGEGQLRYQRKGRNEMLSMPSS</sequence>
<keyword evidence="1" id="KW-0732">Signal</keyword>
<feature type="chain" id="PRO_5035235536" description="Pilus assembly protein PilP" evidence="1">
    <location>
        <begin position="31"/>
        <end position="122"/>
    </location>
</feature>
<evidence type="ECO:0008006" key="4">
    <source>
        <dbReference type="Google" id="ProtNLM"/>
    </source>
</evidence>
<reference evidence="2" key="1">
    <citation type="submission" date="2020-09" db="EMBL/GenBank/DDBJ databases">
        <title>A novel bacterium of genus Mangrovicoccus, isolated from South China Sea.</title>
        <authorList>
            <person name="Huang H."/>
            <person name="Mo K."/>
            <person name="Hu Y."/>
        </authorList>
    </citation>
    <scope>NUCLEOTIDE SEQUENCE</scope>
    <source>
        <strain evidence="2">HB182678</strain>
    </source>
</reference>
<dbReference type="EMBL" id="JACVXA010000121">
    <property type="protein sequence ID" value="MBE3640659.1"/>
    <property type="molecule type" value="Genomic_DNA"/>
</dbReference>
<protein>
    <recommendedName>
        <fullName evidence="4">Pilus assembly protein PilP</fullName>
    </recommendedName>
</protein>
<dbReference type="Gene3D" id="2.30.30.830">
    <property type="match status" value="1"/>
</dbReference>
<organism evidence="2 3">
    <name type="scientific">Mangrovicoccus algicola</name>
    <dbReference type="NCBI Taxonomy" id="2771008"/>
    <lineage>
        <taxon>Bacteria</taxon>
        <taxon>Pseudomonadati</taxon>
        <taxon>Pseudomonadota</taxon>
        <taxon>Alphaproteobacteria</taxon>
        <taxon>Rhodobacterales</taxon>
        <taxon>Paracoccaceae</taxon>
        <taxon>Mangrovicoccus</taxon>
    </lineage>
</organism>
<comment type="caution">
    <text evidence="2">The sequence shown here is derived from an EMBL/GenBank/DDBJ whole genome shotgun (WGS) entry which is preliminary data.</text>
</comment>
<evidence type="ECO:0000313" key="2">
    <source>
        <dbReference type="EMBL" id="MBE3640659.1"/>
    </source>
</evidence>
<evidence type="ECO:0000313" key="3">
    <source>
        <dbReference type="Proteomes" id="UP000609121"/>
    </source>
</evidence>
<proteinExistence type="predicted"/>
<feature type="non-terminal residue" evidence="2">
    <location>
        <position position="1"/>
    </location>
</feature>
<accession>A0A8J6Z9Q8</accession>
<gene>
    <name evidence="2" type="ORF">ICN82_20860</name>
</gene>
<dbReference type="Proteomes" id="UP000609121">
    <property type="component" value="Unassembled WGS sequence"/>
</dbReference>
<name>A0A8J6Z9Q8_9RHOB</name>
<evidence type="ECO:0000256" key="1">
    <source>
        <dbReference type="SAM" id="SignalP"/>
    </source>
</evidence>
<keyword evidence="3" id="KW-1185">Reference proteome</keyword>
<dbReference type="AlphaFoldDB" id="A0A8J6Z9Q8"/>